<accession>A0A0N9I6C1</accession>
<dbReference type="Gene3D" id="3.30.470.20">
    <property type="entry name" value="ATP-grasp fold, B domain"/>
    <property type="match status" value="1"/>
</dbReference>
<keyword evidence="4" id="KW-1185">Reference proteome</keyword>
<dbReference type="EMBL" id="CP012752">
    <property type="protein sequence ID" value="ALG10442.1"/>
    <property type="molecule type" value="Genomic_DNA"/>
</dbReference>
<evidence type="ECO:0000313" key="4">
    <source>
        <dbReference type="Proteomes" id="UP000063699"/>
    </source>
</evidence>
<dbReference type="Pfam" id="PF18604">
    <property type="entry name" value="PreAtp-grasp"/>
    <property type="match status" value="1"/>
</dbReference>
<dbReference type="GO" id="GO:0005524">
    <property type="term" value="F:ATP binding"/>
    <property type="evidence" value="ECO:0007669"/>
    <property type="project" value="UniProtKB-UniRule"/>
</dbReference>
<name>A0A0N9I6C1_9PSEU</name>
<dbReference type="SUPFAM" id="SSF56059">
    <property type="entry name" value="Glutathione synthetase ATP-binding domain-like"/>
    <property type="match status" value="1"/>
</dbReference>
<evidence type="ECO:0000259" key="2">
    <source>
        <dbReference type="PROSITE" id="PS50975"/>
    </source>
</evidence>
<dbReference type="PROSITE" id="PS50975">
    <property type="entry name" value="ATP_GRASP"/>
    <property type="match status" value="1"/>
</dbReference>
<evidence type="ECO:0000313" key="3">
    <source>
        <dbReference type="EMBL" id="ALG10442.1"/>
    </source>
</evidence>
<dbReference type="InterPro" id="IPR011761">
    <property type="entry name" value="ATP-grasp"/>
</dbReference>
<dbReference type="AlphaFoldDB" id="A0A0N9I6C1"/>
<dbReference type="Proteomes" id="UP000063699">
    <property type="component" value="Chromosome"/>
</dbReference>
<organism evidence="3 4">
    <name type="scientific">Kibdelosporangium phytohabitans</name>
    <dbReference type="NCBI Taxonomy" id="860235"/>
    <lineage>
        <taxon>Bacteria</taxon>
        <taxon>Bacillati</taxon>
        <taxon>Actinomycetota</taxon>
        <taxon>Actinomycetes</taxon>
        <taxon>Pseudonocardiales</taxon>
        <taxon>Pseudonocardiaceae</taxon>
        <taxon>Kibdelosporangium</taxon>
    </lineage>
</organism>
<protein>
    <recommendedName>
        <fullName evidence="2">ATP-grasp domain-containing protein</fullName>
    </recommendedName>
</protein>
<gene>
    <name evidence="3" type="ORF">AOZ06_29280</name>
</gene>
<dbReference type="GO" id="GO:0046872">
    <property type="term" value="F:metal ion binding"/>
    <property type="evidence" value="ECO:0007669"/>
    <property type="project" value="InterPro"/>
</dbReference>
<proteinExistence type="predicted"/>
<dbReference type="OrthoDB" id="20966at2"/>
<feature type="domain" description="ATP-grasp" evidence="2">
    <location>
        <begin position="151"/>
        <end position="357"/>
    </location>
</feature>
<evidence type="ECO:0000256" key="1">
    <source>
        <dbReference type="PROSITE-ProRule" id="PRU00409"/>
    </source>
</evidence>
<keyword evidence="1" id="KW-0547">Nucleotide-binding</keyword>
<dbReference type="RefSeq" id="WP_054292345.1">
    <property type="nucleotide sequence ID" value="NZ_CP012752.1"/>
</dbReference>
<reference evidence="3 4" key="1">
    <citation type="submission" date="2015-07" db="EMBL/GenBank/DDBJ databases">
        <title>Genome sequencing of Kibdelosporangium phytohabitans.</title>
        <authorList>
            <person name="Qin S."/>
            <person name="Xing K."/>
        </authorList>
    </citation>
    <scope>NUCLEOTIDE SEQUENCE [LARGE SCALE GENOMIC DNA]</scope>
    <source>
        <strain evidence="3 4">KLBMP1111</strain>
    </source>
</reference>
<dbReference type="STRING" id="860235.AOZ06_29280"/>
<sequence>MTRYQQELKRALTGSPETPLVFVCNFEVEEKWAVGHVGLPGPAPAASPVVRRMEDLGALLAGPDDFLVLSEPLDPDYRAYAEGLGFGLPTVLLADDPALPDRLAEVARAGGRVLPMGVSEQEQALAQSAGLPLAVPDADVFERVNSKIYSRTITAEAGLREVPGHSCTSVGEFADVLASYQLSRENRIVVKDAYGVSGKGLVVLDSAARATGLLRMVRRRAERTGDERLHVVVEEWVPKRFDLNYQLTISADGATTFDFVKQALTERGVHKGHLMPAELEPGHVAELRHATGVIGARLYADGFTGVAGIDAILGADGTLYPVLEINARLNMSTYQCAVTEIYRRPFALAKHYTLRLTAACEFVDVHKAVQPFDDLVITCFGTVNANAAVEPPFEGRLYVMLFADSRAGLTALDTEVTAALERLPHCLEVR</sequence>
<dbReference type="KEGG" id="kphy:AOZ06_29280"/>
<dbReference type="InterPro" id="IPR040754">
    <property type="entry name" value="PreAtp-grasp"/>
</dbReference>
<keyword evidence="1" id="KW-0067">ATP-binding</keyword>